<evidence type="ECO:0000313" key="2">
    <source>
        <dbReference type="Proteomes" id="UP000650424"/>
    </source>
</evidence>
<proteinExistence type="predicted"/>
<dbReference type="Proteomes" id="UP000650424">
    <property type="component" value="Unassembled WGS sequence"/>
</dbReference>
<accession>A0ABR6ZP08</accession>
<name>A0ABR6ZP08_9BURK</name>
<evidence type="ECO:0000313" key="1">
    <source>
        <dbReference type="EMBL" id="MBC3917318.1"/>
    </source>
</evidence>
<sequence length="68" mass="7899">MNLKIRDVLVLQQQKYKIMRQIEEVESPAIRTGLFTDLRRISDLLGTDLPELDAFAYPQAQKPLLIED</sequence>
<reference evidence="1 2" key="1">
    <citation type="submission" date="2020-08" db="EMBL/GenBank/DDBJ databases">
        <title>Novel species isolated from subtropical streams in China.</title>
        <authorList>
            <person name="Lu H."/>
        </authorList>
    </citation>
    <scope>NUCLEOTIDE SEQUENCE [LARGE SCALE GENOMIC DNA]</scope>
    <source>
        <strain evidence="1 2">CY18W</strain>
    </source>
</reference>
<protein>
    <submittedName>
        <fullName evidence="1">Uncharacterized protein</fullName>
    </submittedName>
</protein>
<gene>
    <name evidence="1" type="ORF">H8L32_07515</name>
</gene>
<keyword evidence="2" id="KW-1185">Reference proteome</keyword>
<dbReference type="RefSeq" id="WP_186946546.1">
    <property type="nucleotide sequence ID" value="NZ_JACOGF010000003.1"/>
</dbReference>
<dbReference type="EMBL" id="JACOGF010000003">
    <property type="protein sequence ID" value="MBC3917318.1"/>
    <property type="molecule type" value="Genomic_DNA"/>
</dbReference>
<comment type="caution">
    <text evidence="1">The sequence shown here is derived from an EMBL/GenBank/DDBJ whole genome shotgun (WGS) entry which is preliminary data.</text>
</comment>
<organism evidence="1 2">
    <name type="scientific">Undibacterium hunanense</name>
    <dbReference type="NCBI Taxonomy" id="2762292"/>
    <lineage>
        <taxon>Bacteria</taxon>
        <taxon>Pseudomonadati</taxon>
        <taxon>Pseudomonadota</taxon>
        <taxon>Betaproteobacteria</taxon>
        <taxon>Burkholderiales</taxon>
        <taxon>Oxalobacteraceae</taxon>
        <taxon>Undibacterium</taxon>
    </lineage>
</organism>